<dbReference type="GO" id="GO:0009279">
    <property type="term" value="C:cell outer membrane"/>
    <property type="evidence" value="ECO:0007669"/>
    <property type="project" value="UniProtKB-SubCell"/>
</dbReference>
<keyword evidence="6" id="KW-0969">Cilium</keyword>
<dbReference type="EMBL" id="SAYW01000006">
    <property type="protein sequence ID" value="RWU04975.1"/>
    <property type="molecule type" value="Genomic_DNA"/>
</dbReference>
<dbReference type="InterPro" id="IPR011990">
    <property type="entry name" value="TPR-like_helical_dom_sf"/>
</dbReference>
<dbReference type="PANTHER" id="PTHR30329">
    <property type="entry name" value="STATOR ELEMENT OF FLAGELLAR MOTOR COMPLEX"/>
    <property type="match status" value="1"/>
</dbReference>
<dbReference type="Gene3D" id="3.30.1330.60">
    <property type="entry name" value="OmpA-like domain"/>
    <property type="match status" value="1"/>
</dbReference>
<dbReference type="PANTHER" id="PTHR30329:SF21">
    <property type="entry name" value="LIPOPROTEIN YIAD-RELATED"/>
    <property type="match status" value="1"/>
</dbReference>
<evidence type="ECO:0000313" key="6">
    <source>
        <dbReference type="EMBL" id="RWU04975.1"/>
    </source>
</evidence>
<evidence type="ECO:0000313" key="7">
    <source>
        <dbReference type="Proteomes" id="UP000284120"/>
    </source>
</evidence>
<keyword evidence="6" id="KW-0966">Cell projection</keyword>
<dbReference type="InterPro" id="IPR036737">
    <property type="entry name" value="OmpA-like_sf"/>
</dbReference>
<dbReference type="InterPro" id="IPR050330">
    <property type="entry name" value="Bact_OuterMem_StrucFunc"/>
</dbReference>
<dbReference type="Pfam" id="PF13620">
    <property type="entry name" value="CarboxypepD_reg"/>
    <property type="match status" value="1"/>
</dbReference>
<evidence type="ECO:0000256" key="3">
    <source>
        <dbReference type="ARBA" id="ARBA00023237"/>
    </source>
</evidence>
<dbReference type="Pfam" id="PF00691">
    <property type="entry name" value="OmpA"/>
    <property type="match status" value="1"/>
</dbReference>
<dbReference type="InterPro" id="IPR011659">
    <property type="entry name" value="WD40"/>
</dbReference>
<proteinExistence type="predicted"/>
<organism evidence="6 7">
    <name type="scientific">Pedobacter chitinilyticus</name>
    <dbReference type="NCBI Taxonomy" id="2233776"/>
    <lineage>
        <taxon>Bacteria</taxon>
        <taxon>Pseudomonadati</taxon>
        <taxon>Bacteroidota</taxon>
        <taxon>Sphingobacteriia</taxon>
        <taxon>Sphingobacteriales</taxon>
        <taxon>Sphingobacteriaceae</taxon>
        <taxon>Pedobacter</taxon>
    </lineage>
</organism>
<gene>
    <name evidence="6" type="ORF">DPV69_17590</name>
</gene>
<evidence type="ECO:0000256" key="4">
    <source>
        <dbReference type="PROSITE-ProRule" id="PRU00473"/>
    </source>
</evidence>
<evidence type="ECO:0000256" key="2">
    <source>
        <dbReference type="ARBA" id="ARBA00023136"/>
    </source>
</evidence>
<dbReference type="SUPFAM" id="SSF49478">
    <property type="entry name" value="Cna protein B-type domain"/>
    <property type="match status" value="1"/>
</dbReference>
<dbReference type="PRINTS" id="PR01021">
    <property type="entry name" value="OMPADOMAIN"/>
</dbReference>
<dbReference type="OrthoDB" id="9809364at2"/>
<dbReference type="PROSITE" id="PS51123">
    <property type="entry name" value="OMPA_2"/>
    <property type="match status" value="1"/>
</dbReference>
<keyword evidence="6" id="KW-0282">Flagellum</keyword>
<dbReference type="RefSeq" id="WP_113648725.1">
    <property type="nucleotide sequence ID" value="NZ_QMHN01000006.1"/>
</dbReference>
<dbReference type="AlphaFoldDB" id="A0A443YMH4"/>
<dbReference type="SUPFAM" id="SSF103088">
    <property type="entry name" value="OmpA-like"/>
    <property type="match status" value="1"/>
</dbReference>
<comment type="subcellular location">
    <subcellularLocation>
        <location evidence="1">Cell outer membrane</location>
    </subcellularLocation>
</comment>
<feature type="domain" description="OmpA-like" evidence="5">
    <location>
        <begin position="523"/>
        <end position="645"/>
    </location>
</feature>
<evidence type="ECO:0000256" key="1">
    <source>
        <dbReference type="ARBA" id="ARBA00004442"/>
    </source>
</evidence>
<name>A0A443YMH4_9SPHI</name>
<accession>A0A443YMH4</accession>
<dbReference type="Proteomes" id="UP000284120">
    <property type="component" value="Unassembled WGS sequence"/>
</dbReference>
<protein>
    <submittedName>
        <fullName evidence="6">Flagellar motor protein MotB</fullName>
    </submittedName>
</protein>
<dbReference type="InterPro" id="IPR006664">
    <property type="entry name" value="OMP_bac"/>
</dbReference>
<reference evidence="6 7" key="1">
    <citation type="submission" date="2018-06" db="EMBL/GenBank/DDBJ databases">
        <title>Pedobacter endophyticus sp. nov., an endophytic bacterium isolated from a leaf of Triticum aestivum.</title>
        <authorList>
            <person name="Zhang L."/>
        </authorList>
    </citation>
    <scope>NUCLEOTIDE SEQUENCE [LARGE SCALE GENOMIC DNA]</scope>
    <source>
        <strain evidence="6 7">CM134L-2</strain>
    </source>
</reference>
<keyword evidence="2 4" id="KW-0472">Membrane</keyword>
<keyword evidence="7" id="KW-1185">Reference proteome</keyword>
<evidence type="ECO:0000259" key="5">
    <source>
        <dbReference type="PROSITE" id="PS51123"/>
    </source>
</evidence>
<dbReference type="Gene3D" id="2.60.40.1120">
    <property type="entry name" value="Carboxypeptidase-like, regulatory domain"/>
    <property type="match status" value="1"/>
</dbReference>
<sequence length="659" mass="73301">MTFKKFYRVSALFLLIYLLPSVLFSDDIKEADKLYRQLDYKYALEIYDKIMKTNPSMDVAQKIANCYRFINNAEAAEIWYKKTLSYPDASADNYKYLADALKQNGKFDEAAINYTTWGQKTPAQAKEAEKQANICGVAKIWAENPDIGAFVESEIGLNSENSDFSPAKFGSKILFISDRWQKNKKGQEVYGWTGNPYLKIYSATPSSKQVDILKGSINKGFHSGPVAVYPSLDTLIFTRSVLASNKKAKLGEVGKQYLLIAVKKGDEWIEKDKLPFNSGGTFSVQHPALSPDGKLLYFASDMPGGFGGMDLYYSEKLANGSWSQPVNCGNQINTPQDDVFPTVRNDGKFYFASKGHIGMGGLDIFSAIGSRNSFKDIENLRAPLNSPKDDFGVLFNDDNKTGYLSSNRNGGVGLDDIYRFATGVKAEPKSQEKIYAVNGAVVEKGTNQPIAGLEILLLNKDKGTQSTVISDANGKFAFTLDKETDYVVKGNPQQYFTSQTGEISTKGINQSTIYDIKFELERAKGVFTVKLNNIFYDFNKWNIRPDAVGDLNKVNAFMLNMPNVKMELVAHTDARGKAAYNQMLSEKRANSAMDYLLNKGVAADRLTAIGKGETELLNQCADGVKCTEAQHQLNRRTEFKIVKVIPVMALVKNDKQQMN</sequence>
<dbReference type="SUPFAM" id="SSF48452">
    <property type="entry name" value="TPR-like"/>
    <property type="match status" value="1"/>
</dbReference>
<dbReference type="CDD" id="cd07185">
    <property type="entry name" value="OmpA_C-like"/>
    <property type="match status" value="1"/>
</dbReference>
<dbReference type="Pfam" id="PF07676">
    <property type="entry name" value="PD40"/>
    <property type="match status" value="2"/>
</dbReference>
<comment type="caution">
    <text evidence="6">The sequence shown here is derived from an EMBL/GenBank/DDBJ whole genome shotgun (WGS) entry which is preliminary data.</text>
</comment>
<dbReference type="InterPro" id="IPR006665">
    <property type="entry name" value="OmpA-like"/>
</dbReference>
<keyword evidence="3" id="KW-0998">Cell outer membrane</keyword>
<dbReference type="Gene3D" id="1.25.40.10">
    <property type="entry name" value="Tetratricopeptide repeat domain"/>
    <property type="match status" value="1"/>
</dbReference>
<dbReference type="SUPFAM" id="SSF82171">
    <property type="entry name" value="DPP6 N-terminal domain-like"/>
    <property type="match status" value="1"/>
</dbReference>